<keyword evidence="8" id="KW-1185">Reference proteome</keyword>
<dbReference type="HOGENOM" id="CLU_000022_59_10_2"/>
<evidence type="ECO:0000313" key="7">
    <source>
        <dbReference type="EMBL" id="AHG01947.1"/>
    </source>
</evidence>
<name>W0JXC7_9EURY</name>
<dbReference type="Proteomes" id="UP000019024">
    <property type="component" value="Plasmid unnamed2"/>
</dbReference>
<reference evidence="7 8" key="1">
    <citation type="submission" date="2014-01" db="EMBL/GenBank/DDBJ databases">
        <authorList>
            <consortium name="DOE Joint Genome Institute"/>
            <person name="Anderson I."/>
            <person name="Huntemann M."/>
            <person name="Han J."/>
            <person name="Chen A."/>
            <person name="Kyrpides N."/>
            <person name="Mavromatis K."/>
            <person name="Markowitz V."/>
            <person name="Palaniappan K."/>
            <person name="Ivanova N."/>
            <person name="Schaumberg A."/>
            <person name="Pati A."/>
            <person name="Liolios K."/>
            <person name="Nordberg H.P."/>
            <person name="Cantor M.N."/>
            <person name="Hua S.X."/>
            <person name="Woyke T."/>
        </authorList>
    </citation>
    <scope>NUCLEOTIDE SEQUENCE [LARGE SCALE GENOMIC DNA]</scope>
    <source>
        <strain evidence="7 8">XH-48</strain>
        <plasmid evidence="8">2</plasmid>
    </source>
</reference>
<dbReference type="Gene3D" id="3.30.300.30">
    <property type="match status" value="1"/>
</dbReference>
<dbReference type="InterPro" id="IPR020845">
    <property type="entry name" value="AMP-binding_CS"/>
</dbReference>
<dbReference type="GO" id="GO:0006633">
    <property type="term" value="P:fatty acid biosynthetic process"/>
    <property type="evidence" value="ECO:0007669"/>
    <property type="project" value="TreeGrafter"/>
</dbReference>
<feature type="domain" description="AMP-dependent synthetase/ligase" evidence="5">
    <location>
        <begin position="38"/>
        <end position="393"/>
    </location>
</feature>
<dbReference type="OrthoDB" id="193284at2157"/>
<proteinExistence type="inferred from homology"/>
<sequence>MIGYDLSNPATDDEWPTFQWDIPATFNIASACLDSPATRTALRYVDADGAGTTITYGDLERAVSATVAALSNHDIGEGDRVGVCLPQCPELLVVHLATLARGGVVVPLSMLLGDSHLEHALEHSDVSALVVDHRKAKHLSVRTPSKTFVVEPASARRRDALGGLADSLVTDPANGPDEALRVAETTPDDPAFVLYTSGTTGTPKGVVQGHRYLIGSLPGYQCWFELFGRETAQESRVWTPAEWAWAGALFDVVYPTLALGGTVVAQERRSGFDPERATRLVDRTGVTHTFMPPTALGKLRTEGVDDALESLEVVNCGGESLSADLRRWATQTLEVTVNEAYGQTEANALVGDCRKAYPAREEAMGKPYPGHDVRLVDEDSESVADGEIGRIALDPSDPALFLDYLGDSDATAEAYFENGLFDTGDLAVRDDEGYLTHRGRADDLIITSGYRVSPLEIENALAEHPNVAEAVVAGVPDETRGERVAGAVVPADREADKTFREELERSVRERVGPHKAPREIQFVSSIPETRTGKADRDAIFDR</sequence>
<dbReference type="InterPro" id="IPR051087">
    <property type="entry name" value="Mitochondrial_ACSM"/>
</dbReference>
<dbReference type="PANTHER" id="PTHR43605">
    <property type="entry name" value="ACYL-COENZYME A SYNTHETASE"/>
    <property type="match status" value="1"/>
</dbReference>
<geneLocation type="plasmid" evidence="7">
    <name>unnamed</name>
</geneLocation>
<keyword evidence="7" id="KW-0614">Plasmid</keyword>
<dbReference type="Pfam" id="PF00501">
    <property type="entry name" value="AMP-binding"/>
    <property type="match status" value="1"/>
</dbReference>
<dbReference type="InterPro" id="IPR000873">
    <property type="entry name" value="AMP-dep_synth/lig_dom"/>
</dbReference>
<dbReference type="InterPro" id="IPR020459">
    <property type="entry name" value="AMP-binding"/>
</dbReference>
<dbReference type="GO" id="GO:0006637">
    <property type="term" value="P:acyl-CoA metabolic process"/>
    <property type="evidence" value="ECO:0007669"/>
    <property type="project" value="TreeGrafter"/>
</dbReference>
<keyword evidence="3" id="KW-0547">Nucleotide-binding</keyword>
<evidence type="ECO:0000256" key="3">
    <source>
        <dbReference type="ARBA" id="ARBA00022741"/>
    </source>
</evidence>
<dbReference type="GO" id="GO:0005524">
    <property type="term" value="F:ATP binding"/>
    <property type="evidence" value="ECO:0007669"/>
    <property type="project" value="UniProtKB-KW"/>
</dbReference>
<feature type="domain" description="AMP-binding enzyme C-terminal" evidence="6">
    <location>
        <begin position="456"/>
        <end position="533"/>
    </location>
</feature>
<accession>W0JXC7</accession>
<dbReference type="EMBL" id="CP007057">
    <property type="protein sequence ID" value="AHG01947.1"/>
    <property type="molecule type" value="Genomic_DNA"/>
</dbReference>
<evidence type="ECO:0000256" key="2">
    <source>
        <dbReference type="ARBA" id="ARBA00022598"/>
    </source>
</evidence>
<evidence type="ECO:0000256" key="1">
    <source>
        <dbReference type="ARBA" id="ARBA00006432"/>
    </source>
</evidence>
<gene>
    <name evidence="7" type="ORF">HALLA_01220</name>
</gene>
<dbReference type="GO" id="GO:0016405">
    <property type="term" value="F:CoA-ligase activity"/>
    <property type="evidence" value="ECO:0007669"/>
    <property type="project" value="UniProtKB-ARBA"/>
</dbReference>
<dbReference type="RefSeq" id="WP_049954775.1">
    <property type="nucleotide sequence ID" value="NZ_CP007057.1"/>
</dbReference>
<dbReference type="PROSITE" id="PS00455">
    <property type="entry name" value="AMP_BINDING"/>
    <property type="match status" value="1"/>
</dbReference>
<evidence type="ECO:0000259" key="5">
    <source>
        <dbReference type="Pfam" id="PF00501"/>
    </source>
</evidence>
<dbReference type="InterPro" id="IPR042099">
    <property type="entry name" value="ANL_N_sf"/>
</dbReference>
<comment type="similarity">
    <text evidence="1">Belongs to the ATP-dependent AMP-binding enzyme family.</text>
</comment>
<evidence type="ECO:0000259" key="6">
    <source>
        <dbReference type="Pfam" id="PF13193"/>
    </source>
</evidence>
<dbReference type="PRINTS" id="PR00154">
    <property type="entry name" value="AMPBINDING"/>
</dbReference>
<dbReference type="SUPFAM" id="SSF56801">
    <property type="entry name" value="Acetyl-CoA synthetase-like"/>
    <property type="match status" value="1"/>
</dbReference>
<dbReference type="GO" id="GO:0004321">
    <property type="term" value="F:fatty-acyl-CoA synthase activity"/>
    <property type="evidence" value="ECO:0007669"/>
    <property type="project" value="TreeGrafter"/>
</dbReference>
<dbReference type="PANTHER" id="PTHR43605:SF10">
    <property type="entry name" value="ACYL-COA SYNTHETASE MEDIUM CHAIN FAMILY MEMBER 3"/>
    <property type="match status" value="1"/>
</dbReference>
<dbReference type="GO" id="GO:0015645">
    <property type="term" value="F:fatty acid ligase activity"/>
    <property type="evidence" value="ECO:0007669"/>
    <property type="project" value="TreeGrafter"/>
</dbReference>
<dbReference type="Gene3D" id="3.40.50.12780">
    <property type="entry name" value="N-terminal domain of ligase-like"/>
    <property type="match status" value="1"/>
</dbReference>
<dbReference type="KEGG" id="hlr:HALLA_01220"/>
<dbReference type="Pfam" id="PF13193">
    <property type="entry name" value="AMP-binding_C"/>
    <property type="match status" value="1"/>
</dbReference>
<dbReference type="eggNOG" id="arCOG04201">
    <property type="taxonomic scope" value="Archaea"/>
</dbReference>
<dbReference type="InterPro" id="IPR025110">
    <property type="entry name" value="AMP-bd_C"/>
</dbReference>
<evidence type="ECO:0000256" key="4">
    <source>
        <dbReference type="ARBA" id="ARBA00022840"/>
    </source>
</evidence>
<evidence type="ECO:0000313" key="8">
    <source>
        <dbReference type="Proteomes" id="UP000019024"/>
    </source>
</evidence>
<organism evidence="7 8">
    <name type="scientific">Halostagnicola larsenii XH-48</name>
    <dbReference type="NCBI Taxonomy" id="797299"/>
    <lineage>
        <taxon>Archaea</taxon>
        <taxon>Methanobacteriati</taxon>
        <taxon>Methanobacteriota</taxon>
        <taxon>Stenosarchaea group</taxon>
        <taxon>Halobacteria</taxon>
        <taxon>Halobacteriales</taxon>
        <taxon>Natrialbaceae</taxon>
        <taxon>Halostagnicola</taxon>
    </lineage>
</organism>
<keyword evidence="2" id="KW-0436">Ligase</keyword>
<dbReference type="InterPro" id="IPR045851">
    <property type="entry name" value="AMP-bd_C_sf"/>
</dbReference>
<keyword evidence="4" id="KW-0067">ATP-binding</keyword>
<dbReference type="GeneID" id="25147304"/>
<protein>
    <recommendedName>
        <fullName evidence="9">AMP-dependent synthetase</fullName>
    </recommendedName>
</protein>
<dbReference type="AlphaFoldDB" id="W0JXC7"/>
<evidence type="ECO:0008006" key="9">
    <source>
        <dbReference type="Google" id="ProtNLM"/>
    </source>
</evidence>